<gene>
    <name evidence="2" type="ORF">DB31_7298</name>
</gene>
<feature type="compositionally biased region" description="Polar residues" evidence="1">
    <location>
        <begin position="273"/>
        <end position="282"/>
    </location>
</feature>
<accession>A0A085WK48</accession>
<sequence>MPVMEAKWGIAQEVQQGIEAGQLYLEGGVIRDGKTGRIIQLIREARVDQDTLAECLRPLVPLVLHEALDSRMLSAESQLRALSQEIVQRSVQRPVTAAPLDMLLLGQLLSAVQLVKMHFAAREAERATGLWTELYRSVVQLIAVAEALLSQSDVMRKQVGLWTAYTRLCWGAGVLTLDLVIRRGYASYADMVSGQLVEKAETFERRLDELFSRPSSLSWLSMEHREALQELREVKRRLLARRDALANGFFGQLRSYRESPVDSHPVSAFGTGRPSTGQPPLV</sequence>
<proteinExistence type="predicted"/>
<dbReference type="AlphaFoldDB" id="A0A085WK48"/>
<feature type="region of interest" description="Disordered" evidence="1">
    <location>
        <begin position="263"/>
        <end position="282"/>
    </location>
</feature>
<evidence type="ECO:0000313" key="3">
    <source>
        <dbReference type="Proteomes" id="UP000028725"/>
    </source>
</evidence>
<evidence type="ECO:0000256" key="1">
    <source>
        <dbReference type="SAM" id="MobiDB-lite"/>
    </source>
</evidence>
<organism evidence="2 3">
    <name type="scientific">Hyalangium minutum</name>
    <dbReference type="NCBI Taxonomy" id="394096"/>
    <lineage>
        <taxon>Bacteria</taxon>
        <taxon>Pseudomonadati</taxon>
        <taxon>Myxococcota</taxon>
        <taxon>Myxococcia</taxon>
        <taxon>Myxococcales</taxon>
        <taxon>Cystobacterineae</taxon>
        <taxon>Archangiaceae</taxon>
        <taxon>Hyalangium</taxon>
    </lineage>
</organism>
<dbReference type="EMBL" id="JMCB01000006">
    <property type="protein sequence ID" value="KFE68061.1"/>
    <property type="molecule type" value="Genomic_DNA"/>
</dbReference>
<dbReference type="Proteomes" id="UP000028725">
    <property type="component" value="Unassembled WGS sequence"/>
</dbReference>
<evidence type="ECO:0000313" key="2">
    <source>
        <dbReference type="EMBL" id="KFE68061.1"/>
    </source>
</evidence>
<dbReference type="RefSeq" id="WP_044188513.1">
    <property type="nucleotide sequence ID" value="NZ_JMCB01000006.1"/>
</dbReference>
<name>A0A085WK48_9BACT</name>
<reference evidence="2 3" key="1">
    <citation type="submission" date="2014-04" db="EMBL/GenBank/DDBJ databases">
        <title>Genome assembly of Hyalangium minutum DSM 14724.</title>
        <authorList>
            <person name="Sharma G."/>
            <person name="Subramanian S."/>
        </authorList>
    </citation>
    <scope>NUCLEOTIDE SEQUENCE [LARGE SCALE GENOMIC DNA]</scope>
    <source>
        <strain evidence="2 3">DSM 14724</strain>
    </source>
</reference>
<comment type="caution">
    <text evidence="2">The sequence shown here is derived from an EMBL/GenBank/DDBJ whole genome shotgun (WGS) entry which is preliminary data.</text>
</comment>
<dbReference type="STRING" id="394096.DB31_7298"/>
<keyword evidence="3" id="KW-1185">Reference proteome</keyword>
<protein>
    <submittedName>
        <fullName evidence="2">Uncharacterized protein</fullName>
    </submittedName>
</protein>